<proteinExistence type="predicted"/>
<dbReference type="Proteomes" id="UP001199106">
    <property type="component" value="Unassembled WGS sequence"/>
</dbReference>
<reference evidence="3" key="1">
    <citation type="submission" date="2021-07" db="EMBL/GenBank/DDBJ databases">
        <title>Genome Resource of American Ginseng Black Spot Pathogen Alternaria panax.</title>
        <authorList>
            <person name="Qiu C."/>
            <person name="Wang W."/>
            <person name="Liu Z."/>
        </authorList>
    </citation>
    <scope>NUCLEOTIDE SEQUENCE</scope>
    <source>
        <strain evidence="3">BNCC115425</strain>
    </source>
</reference>
<feature type="transmembrane region" description="Helical" evidence="2">
    <location>
        <begin position="60"/>
        <end position="83"/>
    </location>
</feature>
<keyword evidence="4" id="KW-1185">Reference proteome</keyword>
<evidence type="ECO:0000313" key="3">
    <source>
        <dbReference type="EMBL" id="KAG9188450.1"/>
    </source>
</evidence>
<protein>
    <submittedName>
        <fullName evidence="3">Uncharacterized protein</fullName>
    </submittedName>
</protein>
<feature type="compositionally biased region" description="Polar residues" evidence="1">
    <location>
        <begin position="36"/>
        <end position="48"/>
    </location>
</feature>
<organism evidence="3 4">
    <name type="scientific">Alternaria panax</name>
    <dbReference type="NCBI Taxonomy" id="48097"/>
    <lineage>
        <taxon>Eukaryota</taxon>
        <taxon>Fungi</taxon>
        <taxon>Dikarya</taxon>
        <taxon>Ascomycota</taxon>
        <taxon>Pezizomycotina</taxon>
        <taxon>Dothideomycetes</taxon>
        <taxon>Pleosporomycetidae</taxon>
        <taxon>Pleosporales</taxon>
        <taxon>Pleosporineae</taxon>
        <taxon>Pleosporaceae</taxon>
        <taxon>Alternaria</taxon>
        <taxon>Alternaria sect. Panax</taxon>
    </lineage>
</organism>
<name>A0AAD4FFK5_9PLEO</name>
<sequence>MPSFGTTYYASTTAIAVATIPAATMTTTVRSAPAHSITSPAETHTNTRAPELSKPLSSTAIGLVGGLGGCGILGFFIWAVVYFRWFKPIGMPTTEEKAGYLDASMTEQSKSKSKNRNSTIMEPTQGVLLHNASGTATARPSTDGGVYPSVGIAVNTALEREILEILEVEIATIGRCRGLGSGLV</sequence>
<keyword evidence="2" id="KW-0812">Transmembrane</keyword>
<accession>A0AAD4FFK5</accession>
<dbReference type="AlphaFoldDB" id="A0AAD4FFK5"/>
<keyword evidence="2" id="KW-1133">Transmembrane helix</keyword>
<keyword evidence="2" id="KW-0472">Membrane</keyword>
<comment type="caution">
    <text evidence="3">The sequence shown here is derived from an EMBL/GenBank/DDBJ whole genome shotgun (WGS) entry which is preliminary data.</text>
</comment>
<evidence type="ECO:0000256" key="2">
    <source>
        <dbReference type="SAM" id="Phobius"/>
    </source>
</evidence>
<evidence type="ECO:0000313" key="4">
    <source>
        <dbReference type="Proteomes" id="UP001199106"/>
    </source>
</evidence>
<feature type="region of interest" description="Disordered" evidence="1">
    <location>
        <begin position="105"/>
        <end position="126"/>
    </location>
</feature>
<dbReference type="EMBL" id="JAANER010000006">
    <property type="protein sequence ID" value="KAG9188450.1"/>
    <property type="molecule type" value="Genomic_DNA"/>
</dbReference>
<evidence type="ECO:0000256" key="1">
    <source>
        <dbReference type="SAM" id="MobiDB-lite"/>
    </source>
</evidence>
<gene>
    <name evidence="3" type="ORF">G6011_02373</name>
</gene>
<feature type="region of interest" description="Disordered" evidence="1">
    <location>
        <begin position="31"/>
        <end position="52"/>
    </location>
</feature>